<dbReference type="SMART" id="SM00382">
    <property type="entry name" value="AAA"/>
    <property type="match status" value="1"/>
</dbReference>
<keyword evidence="2" id="KW-0067">ATP-binding</keyword>
<dbReference type="PANTHER" id="PTHR24221:SF646">
    <property type="entry name" value="HAEMOLYSIN SECRETION ATP-BINDING PROTEIN"/>
    <property type="match status" value="1"/>
</dbReference>
<feature type="region of interest" description="Disordered" evidence="3">
    <location>
        <begin position="1"/>
        <end position="44"/>
    </location>
</feature>
<dbReference type="InterPro" id="IPR039421">
    <property type="entry name" value="Type_1_exporter"/>
</dbReference>
<dbReference type="STRING" id="930990.A0A067MJ62"/>
<dbReference type="InterPro" id="IPR027417">
    <property type="entry name" value="P-loop_NTPase"/>
</dbReference>
<keyword evidence="6" id="KW-1185">Reference proteome</keyword>
<evidence type="ECO:0000313" key="5">
    <source>
        <dbReference type="EMBL" id="KDQ14760.1"/>
    </source>
</evidence>
<dbReference type="InterPro" id="IPR003439">
    <property type="entry name" value="ABC_transporter-like_ATP-bd"/>
</dbReference>
<dbReference type="GO" id="GO:0005524">
    <property type="term" value="F:ATP binding"/>
    <property type="evidence" value="ECO:0007669"/>
    <property type="project" value="UniProtKB-KW"/>
</dbReference>
<evidence type="ECO:0000259" key="4">
    <source>
        <dbReference type="PROSITE" id="PS50893"/>
    </source>
</evidence>
<organism evidence="5 6">
    <name type="scientific">Botryobasidium botryosum (strain FD-172 SS1)</name>
    <dbReference type="NCBI Taxonomy" id="930990"/>
    <lineage>
        <taxon>Eukaryota</taxon>
        <taxon>Fungi</taxon>
        <taxon>Dikarya</taxon>
        <taxon>Basidiomycota</taxon>
        <taxon>Agaricomycotina</taxon>
        <taxon>Agaricomycetes</taxon>
        <taxon>Cantharellales</taxon>
        <taxon>Botryobasidiaceae</taxon>
        <taxon>Botryobasidium</taxon>
    </lineage>
</organism>
<name>A0A067MJ62_BOTB1</name>
<dbReference type="PANTHER" id="PTHR24221">
    <property type="entry name" value="ATP-BINDING CASSETTE SUB-FAMILY B"/>
    <property type="match status" value="1"/>
</dbReference>
<feature type="compositionally biased region" description="Basic and acidic residues" evidence="3">
    <location>
        <begin position="10"/>
        <end position="22"/>
    </location>
</feature>
<dbReference type="AlphaFoldDB" id="A0A067MJ62"/>
<feature type="domain" description="ABC transporter" evidence="4">
    <location>
        <begin position="448"/>
        <end position="717"/>
    </location>
</feature>
<dbReference type="Gene3D" id="3.40.50.300">
    <property type="entry name" value="P-loop containing nucleotide triphosphate hydrolases"/>
    <property type="match status" value="1"/>
</dbReference>
<evidence type="ECO:0000256" key="3">
    <source>
        <dbReference type="SAM" id="MobiDB-lite"/>
    </source>
</evidence>
<dbReference type="Pfam" id="PF00005">
    <property type="entry name" value="ABC_tran"/>
    <property type="match status" value="1"/>
</dbReference>
<sequence>MGLRFRKSRTAADRHGAPELRQDTSASGRSPSTPGPSTPPDTSVFDAWMASRQSPDGQSMIPSGTPRSFTLQNIKSAIFIAQACSGQMLRLFWGSHPIRMILLLALNVGRGTLSTFRYYSHARILDEARLVASGNVRFKKLSLLIAVDVLRMFIENIFDTFSISNETIVQQSLRYQIEYLQIETRLRLDIPALSTPAIRDLLHESDLFVQSFSGMGAGFGFLSPFDFVHTLTTISEIFSQLFLLYTLSSRGFSWTHAIAVVSVFLPSIFSFLSSFCCQEDTWPHALFSEEERAISERHEQMRHLAYSDNFKAEIMLFGLGDWILKTWAETRRSLAGFQAPPRSSSAAMREFAHSSVLEVLAMLQNIPLALQFTHASLGSVTLYRGAAQTLLHSVTGFRASIRSFYNSLFLLAAFHTAIGLQPILKPKESEKVAYESAMGPEGRKGMKIEARYLSFTYPGREKPTLRNINLTIEPGEVVAIVGFNGGGKSTLMNVLLRLYDFQSGSLYINDQDCRKYDPSDIQRHCTALFQTAAKYTNQSVKENTGVGKVELIDSDPAIAAALENGGARPFVDPLPRGLDTKLEFGGYGSYSNPSIPSDLPGYGRGYAPSQQDRVTLSGGQWQRIAISRAFMRADTSDLWLVDEGSASLDPQAQTEFFERLVRSRADRSKTIIFITHTMSTVRWADKIAVVDNGTIAEFGSHKDLMLRNGAYAQLHRAMPEAH</sequence>
<proteinExistence type="predicted"/>
<dbReference type="PROSITE" id="PS00211">
    <property type="entry name" value="ABC_TRANSPORTER_1"/>
    <property type="match status" value="1"/>
</dbReference>
<dbReference type="SUPFAM" id="SSF52540">
    <property type="entry name" value="P-loop containing nucleoside triphosphate hydrolases"/>
    <property type="match status" value="1"/>
</dbReference>
<dbReference type="InterPro" id="IPR003593">
    <property type="entry name" value="AAA+_ATPase"/>
</dbReference>
<evidence type="ECO:0000256" key="2">
    <source>
        <dbReference type="ARBA" id="ARBA00022840"/>
    </source>
</evidence>
<accession>A0A067MJ62</accession>
<dbReference type="GO" id="GO:0034040">
    <property type="term" value="F:ATPase-coupled lipid transmembrane transporter activity"/>
    <property type="evidence" value="ECO:0007669"/>
    <property type="project" value="TreeGrafter"/>
</dbReference>
<dbReference type="HOGENOM" id="CLU_000604_84_3_1"/>
<dbReference type="InterPro" id="IPR017871">
    <property type="entry name" value="ABC_transporter-like_CS"/>
</dbReference>
<dbReference type="EMBL" id="KL198036">
    <property type="protein sequence ID" value="KDQ14760.1"/>
    <property type="molecule type" value="Genomic_DNA"/>
</dbReference>
<dbReference type="GO" id="GO:0016887">
    <property type="term" value="F:ATP hydrolysis activity"/>
    <property type="evidence" value="ECO:0007669"/>
    <property type="project" value="InterPro"/>
</dbReference>
<evidence type="ECO:0000256" key="1">
    <source>
        <dbReference type="ARBA" id="ARBA00022741"/>
    </source>
</evidence>
<dbReference type="OrthoDB" id="6500128at2759"/>
<keyword evidence="1" id="KW-0547">Nucleotide-binding</keyword>
<dbReference type="PROSITE" id="PS50893">
    <property type="entry name" value="ABC_TRANSPORTER_2"/>
    <property type="match status" value="1"/>
</dbReference>
<protein>
    <recommendedName>
        <fullName evidence="4">ABC transporter domain-containing protein</fullName>
    </recommendedName>
</protein>
<dbReference type="InParanoid" id="A0A067MJ62"/>
<evidence type="ECO:0000313" key="6">
    <source>
        <dbReference type="Proteomes" id="UP000027195"/>
    </source>
</evidence>
<gene>
    <name evidence="5" type="ORF">BOTBODRAFT_109786</name>
</gene>
<dbReference type="Proteomes" id="UP000027195">
    <property type="component" value="Unassembled WGS sequence"/>
</dbReference>
<reference evidence="6" key="1">
    <citation type="journal article" date="2014" name="Proc. Natl. Acad. Sci. U.S.A.">
        <title>Extensive sampling of basidiomycete genomes demonstrates inadequacy of the white-rot/brown-rot paradigm for wood decay fungi.</title>
        <authorList>
            <person name="Riley R."/>
            <person name="Salamov A.A."/>
            <person name="Brown D.W."/>
            <person name="Nagy L.G."/>
            <person name="Floudas D."/>
            <person name="Held B.W."/>
            <person name="Levasseur A."/>
            <person name="Lombard V."/>
            <person name="Morin E."/>
            <person name="Otillar R."/>
            <person name="Lindquist E.A."/>
            <person name="Sun H."/>
            <person name="LaButti K.M."/>
            <person name="Schmutz J."/>
            <person name="Jabbour D."/>
            <person name="Luo H."/>
            <person name="Baker S.E."/>
            <person name="Pisabarro A.G."/>
            <person name="Walton J.D."/>
            <person name="Blanchette R.A."/>
            <person name="Henrissat B."/>
            <person name="Martin F."/>
            <person name="Cullen D."/>
            <person name="Hibbett D.S."/>
            <person name="Grigoriev I.V."/>
        </authorList>
    </citation>
    <scope>NUCLEOTIDE SEQUENCE [LARGE SCALE GENOMIC DNA]</scope>
    <source>
        <strain evidence="6">FD-172 SS1</strain>
    </source>
</reference>